<keyword evidence="8 10" id="KW-0961">Cell wall biogenesis/degradation</keyword>
<feature type="binding site" evidence="9">
    <location>
        <position position="213"/>
    </location>
    <ligand>
        <name>Zn(2+)</name>
        <dbReference type="ChEBI" id="CHEBI:29105"/>
        <note>catalytic</note>
    </ligand>
</feature>
<dbReference type="EMBL" id="QRAS01000001">
    <property type="protein sequence ID" value="RDL12223.1"/>
    <property type="molecule type" value="Genomic_DNA"/>
</dbReference>
<feature type="active site" description="Proton donor/acceptor" evidence="9">
    <location>
        <position position="210"/>
    </location>
</feature>
<keyword evidence="7 9" id="KW-0482">Metalloprotease</keyword>
<evidence type="ECO:0000256" key="6">
    <source>
        <dbReference type="ARBA" id="ARBA00022997"/>
    </source>
</evidence>
<dbReference type="KEGG" id="wso:WSWS_01029"/>
<dbReference type="AlphaFoldDB" id="A0A288Q9R4"/>
<evidence type="ECO:0000256" key="9">
    <source>
        <dbReference type="HAMAP-Rule" id="MF_01924"/>
    </source>
</evidence>
<keyword evidence="5 9" id="KW-0862">Zinc</keyword>
<evidence type="ECO:0000256" key="1">
    <source>
        <dbReference type="ARBA" id="ARBA00001362"/>
    </source>
</evidence>
<feature type="binding site" evidence="9">
    <location>
        <position position="146"/>
    </location>
    <ligand>
        <name>Zn(2+)</name>
        <dbReference type="ChEBI" id="CHEBI:29105"/>
        <note>catalytic</note>
    </ligand>
</feature>
<evidence type="ECO:0000256" key="7">
    <source>
        <dbReference type="ARBA" id="ARBA00023049"/>
    </source>
</evidence>
<evidence type="ECO:0000313" key="12">
    <source>
        <dbReference type="Proteomes" id="UP000254912"/>
    </source>
</evidence>
<evidence type="ECO:0000313" key="11">
    <source>
        <dbReference type="EMBL" id="RDL12223.1"/>
    </source>
</evidence>
<evidence type="ECO:0000256" key="3">
    <source>
        <dbReference type="ARBA" id="ARBA00022723"/>
    </source>
</evidence>
<dbReference type="CDD" id="cd14843">
    <property type="entry name" value="D-Ala-D-Ala_dipeptidase_like"/>
    <property type="match status" value="1"/>
</dbReference>
<keyword evidence="3 9" id="KW-0479">Metal-binding</keyword>
<dbReference type="GO" id="GO:0008270">
    <property type="term" value="F:zinc ion binding"/>
    <property type="evidence" value="ECO:0007669"/>
    <property type="project" value="UniProtKB-UniRule"/>
</dbReference>
<feature type="site" description="Transition state stabilizer" evidence="9">
    <location>
        <position position="90"/>
    </location>
</feature>
<dbReference type="GeneID" id="94546220"/>
<comment type="cofactor">
    <cofactor evidence="9">
        <name>Zn(2+)</name>
        <dbReference type="ChEBI" id="CHEBI:29105"/>
    </cofactor>
    <text evidence="9">Binds 1 zinc ion per subunit.</text>
</comment>
<dbReference type="GO" id="GO:0071555">
    <property type="term" value="P:cell wall organization"/>
    <property type="evidence" value="ECO:0007669"/>
    <property type="project" value="UniProtKB-KW"/>
</dbReference>
<dbReference type="GO" id="GO:0160237">
    <property type="term" value="F:D-Ala-D-Ala dipeptidase activity"/>
    <property type="evidence" value="ECO:0007669"/>
    <property type="project" value="UniProtKB-EC"/>
</dbReference>
<comment type="caution">
    <text evidence="11">The sequence shown here is derived from an EMBL/GenBank/DDBJ whole genome shotgun (WGS) entry which is preliminary data.</text>
</comment>
<dbReference type="RefSeq" id="WP_070230271.1">
    <property type="nucleotide sequence ID" value="NZ_BJYO01000002.1"/>
</dbReference>
<comment type="function">
    <text evidence="9 10">Catalyzes hydrolysis of the D-alanyl-D-alanine dipeptide.</text>
</comment>
<evidence type="ECO:0000256" key="10">
    <source>
        <dbReference type="PIRNR" id="PIRNR026671"/>
    </source>
</evidence>
<dbReference type="PANTHER" id="PTHR43126">
    <property type="entry name" value="D-ALANYL-D-ALANINE DIPEPTIDASE"/>
    <property type="match status" value="1"/>
</dbReference>
<organism evidence="11 12">
    <name type="scientific">Weissella soli</name>
    <dbReference type="NCBI Taxonomy" id="155866"/>
    <lineage>
        <taxon>Bacteria</taxon>
        <taxon>Bacillati</taxon>
        <taxon>Bacillota</taxon>
        <taxon>Bacilli</taxon>
        <taxon>Lactobacillales</taxon>
        <taxon>Lactobacillaceae</taxon>
        <taxon>Weissella</taxon>
    </lineage>
</organism>
<keyword evidence="12" id="KW-1185">Reference proteome</keyword>
<evidence type="ECO:0000256" key="5">
    <source>
        <dbReference type="ARBA" id="ARBA00022833"/>
    </source>
</evidence>
<dbReference type="SUPFAM" id="SSF55166">
    <property type="entry name" value="Hedgehog/DD-peptidase"/>
    <property type="match status" value="1"/>
</dbReference>
<sequence>MSVNLTQPIPTPKTAWDWNTLLSYPIIENMEPMVALSYHPQIITRPQYAIQGLSGALFEIYGRQGLQERLAAAAQLLPAGHRFVVFDAWRSISTQMALFNSLSRRIATNHPDWSEDQITQQTLKTVAAVSRDPKRPSPHNTGGSIDLTIVDEHGVLLEMLSPYDDFDETARTNYFEIKADLTEREISARDHRRLLYNIMTTVGFTNYDEEWWHYDFGNQNWAWKSGHEAATYGATQPVFPWTQILD</sequence>
<dbReference type="GO" id="GO:0008237">
    <property type="term" value="F:metallopeptidase activity"/>
    <property type="evidence" value="ECO:0007669"/>
    <property type="project" value="UniProtKB-KW"/>
</dbReference>
<dbReference type="Pfam" id="PF01427">
    <property type="entry name" value="Peptidase_M15"/>
    <property type="match status" value="1"/>
</dbReference>
<reference evidence="11 12" key="1">
    <citation type="submission" date="2018-07" db="EMBL/GenBank/DDBJ databases">
        <title>Genomic Encyclopedia of Type Strains, Phase III (KMG-III): the genomes of soil and plant-associated and newly described type strains.</title>
        <authorList>
            <person name="Whitman W."/>
        </authorList>
    </citation>
    <scope>NUCLEOTIDE SEQUENCE [LARGE SCALE GENOMIC DNA]</scope>
    <source>
        <strain evidence="11 12">CECT 7031</strain>
    </source>
</reference>
<name>A0A288Q9R4_9LACO</name>
<proteinExistence type="inferred from homology"/>
<dbReference type="PIRSF" id="PIRSF026671">
    <property type="entry name" value="AA_dipeptidase"/>
    <property type="match status" value="1"/>
</dbReference>
<protein>
    <recommendedName>
        <fullName evidence="9 10">D-alanyl-D-alanine dipeptidase</fullName>
        <shortName evidence="9 10">D-Ala-D-Ala dipeptidase</shortName>
        <ecNumber evidence="9 10">3.4.13.22</ecNumber>
    </recommendedName>
</protein>
<feature type="binding site" evidence="9">
    <location>
        <position position="139"/>
    </location>
    <ligand>
        <name>Zn(2+)</name>
        <dbReference type="ChEBI" id="CHEBI:29105"/>
        <note>catalytic</note>
    </ligand>
</feature>
<dbReference type="EC" id="3.4.13.22" evidence="9 10"/>
<keyword evidence="6 9" id="KW-0224">Dipeptidase</keyword>
<dbReference type="Proteomes" id="UP000254912">
    <property type="component" value="Unassembled WGS sequence"/>
</dbReference>
<dbReference type="InterPro" id="IPR009045">
    <property type="entry name" value="Zn_M74/Hedgehog-like"/>
</dbReference>
<dbReference type="HAMAP" id="MF_01924">
    <property type="entry name" value="A_A_dipeptidase"/>
    <property type="match status" value="1"/>
</dbReference>
<keyword evidence="2 9" id="KW-0645">Protease</keyword>
<dbReference type="PANTHER" id="PTHR43126:SF2">
    <property type="entry name" value="D-ALANYL-D-ALANINE DIPEPTIDASE"/>
    <property type="match status" value="1"/>
</dbReference>
<dbReference type="InterPro" id="IPR000755">
    <property type="entry name" value="A_A_dipeptidase"/>
</dbReference>
<keyword evidence="4 9" id="KW-0378">Hydrolase</keyword>
<gene>
    <name evidence="11" type="ORF">DFP99_0658</name>
</gene>
<evidence type="ECO:0000256" key="4">
    <source>
        <dbReference type="ARBA" id="ARBA00022801"/>
    </source>
</evidence>
<evidence type="ECO:0000256" key="8">
    <source>
        <dbReference type="ARBA" id="ARBA00023316"/>
    </source>
</evidence>
<accession>A0A288Q9R4</accession>
<evidence type="ECO:0000256" key="2">
    <source>
        <dbReference type="ARBA" id="ARBA00022670"/>
    </source>
</evidence>
<dbReference type="GO" id="GO:0006508">
    <property type="term" value="P:proteolysis"/>
    <property type="evidence" value="ECO:0007669"/>
    <property type="project" value="UniProtKB-KW"/>
</dbReference>
<comment type="similarity">
    <text evidence="9 10">Belongs to the peptidase M15D family.</text>
</comment>
<comment type="catalytic activity">
    <reaction evidence="1 9 10">
        <text>D-alanyl-D-alanine + H2O = 2 D-alanine</text>
        <dbReference type="Rhea" id="RHEA:20661"/>
        <dbReference type="ChEBI" id="CHEBI:15377"/>
        <dbReference type="ChEBI" id="CHEBI:57416"/>
        <dbReference type="ChEBI" id="CHEBI:57822"/>
        <dbReference type="EC" id="3.4.13.22"/>
    </reaction>
</comment>
<dbReference type="Gene3D" id="3.30.1380.10">
    <property type="match status" value="1"/>
</dbReference>